<keyword evidence="2" id="KW-1185">Reference proteome</keyword>
<dbReference type="AlphaFoldDB" id="A0AAD5UPB8"/>
<comment type="caution">
    <text evidence="1">The sequence shown here is derived from an EMBL/GenBank/DDBJ whole genome shotgun (WGS) entry which is preliminary data.</text>
</comment>
<protein>
    <submittedName>
        <fullName evidence="1">Uncharacterized protein</fullName>
    </submittedName>
</protein>
<dbReference type="GO" id="GO:0031514">
    <property type="term" value="C:motile cilium"/>
    <property type="evidence" value="ECO:0007669"/>
    <property type="project" value="TreeGrafter"/>
</dbReference>
<name>A0AAD5UPB8_9FUNG</name>
<dbReference type="GO" id="GO:0060271">
    <property type="term" value="P:cilium assembly"/>
    <property type="evidence" value="ECO:0007669"/>
    <property type="project" value="TreeGrafter"/>
</dbReference>
<dbReference type="EMBL" id="JADGKB010000001">
    <property type="protein sequence ID" value="KAJ3262567.1"/>
    <property type="molecule type" value="Genomic_DNA"/>
</dbReference>
<dbReference type="PANTHER" id="PTHR24274:SF1">
    <property type="entry name" value="CILIA- AND FLAGELLA-ASSOCIATED PROTEIN 161"/>
    <property type="match status" value="1"/>
</dbReference>
<sequence length="194" mass="22504">MNGYLAIVPSIAFPSLNEQDTHEVSVSSGQDPREGRARATFQLERAYLDEQDKRVRWGENFYIKVMLPQVSKPLYLTSTVKSFYTHTWSSRAQQVFFSFNKTHDCLWKFEWPDYNYRMEMEFKVVNPGDEGILTHIQTGNHLCVESDPHLIHRYISLTVRSEYGVEAGVVCHSVKELRIRNEKGHNVFSLSVNA</sequence>
<dbReference type="Proteomes" id="UP001210925">
    <property type="component" value="Unassembled WGS sequence"/>
</dbReference>
<reference evidence="1" key="1">
    <citation type="submission" date="2020-05" db="EMBL/GenBank/DDBJ databases">
        <title>Phylogenomic resolution of chytrid fungi.</title>
        <authorList>
            <person name="Stajich J.E."/>
            <person name="Amses K."/>
            <person name="Simmons R."/>
            <person name="Seto K."/>
            <person name="Myers J."/>
            <person name="Bonds A."/>
            <person name="Quandt C.A."/>
            <person name="Barry K."/>
            <person name="Liu P."/>
            <person name="Grigoriev I."/>
            <person name="Longcore J.E."/>
            <person name="James T.Y."/>
        </authorList>
    </citation>
    <scope>NUCLEOTIDE SEQUENCE</scope>
    <source>
        <strain evidence="1">PLAUS21</strain>
    </source>
</reference>
<evidence type="ECO:0000313" key="2">
    <source>
        <dbReference type="Proteomes" id="UP001210925"/>
    </source>
</evidence>
<dbReference type="InterPro" id="IPR055325">
    <property type="entry name" value="CF161"/>
</dbReference>
<dbReference type="Gene3D" id="2.80.10.50">
    <property type="match status" value="1"/>
</dbReference>
<gene>
    <name evidence="1" type="ORF">HK103_000096</name>
</gene>
<proteinExistence type="predicted"/>
<evidence type="ECO:0000313" key="1">
    <source>
        <dbReference type="EMBL" id="KAJ3262567.1"/>
    </source>
</evidence>
<accession>A0AAD5UPB8</accession>
<organism evidence="1 2">
    <name type="scientific">Boothiomyces macroporosus</name>
    <dbReference type="NCBI Taxonomy" id="261099"/>
    <lineage>
        <taxon>Eukaryota</taxon>
        <taxon>Fungi</taxon>
        <taxon>Fungi incertae sedis</taxon>
        <taxon>Chytridiomycota</taxon>
        <taxon>Chytridiomycota incertae sedis</taxon>
        <taxon>Chytridiomycetes</taxon>
        <taxon>Rhizophydiales</taxon>
        <taxon>Terramycetaceae</taxon>
        <taxon>Boothiomyces</taxon>
    </lineage>
</organism>
<dbReference type="PANTHER" id="PTHR24274">
    <property type="entry name" value="CILIA- AND FLAGELLA-ASSOCIATED PROTEIN 161"/>
    <property type="match status" value="1"/>
</dbReference>